<dbReference type="InterPro" id="IPR000648">
    <property type="entry name" value="Oxysterol-bd"/>
</dbReference>
<reference evidence="3 4" key="1">
    <citation type="journal article" date="2012" name="Genome Biol.">
        <title>The genome of the polar eukaryotic microalga coccomyxa subellipsoidea reveals traits of cold adaptation.</title>
        <authorList>
            <person name="Blanc G."/>
            <person name="Agarkova I."/>
            <person name="Grimwood J."/>
            <person name="Kuo A."/>
            <person name="Brueggeman A."/>
            <person name="Dunigan D."/>
            <person name="Gurnon J."/>
            <person name="Ladunga I."/>
            <person name="Lindquist E."/>
            <person name="Lucas S."/>
            <person name="Pangilinan J."/>
            <person name="Proschold T."/>
            <person name="Salamov A."/>
            <person name="Schmutz J."/>
            <person name="Weeks D."/>
            <person name="Yamada T."/>
            <person name="Claverie J.M."/>
            <person name="Grigoriev I."/>
            <person name="Van Etten J."/>
            <person name="Lomsadze A."/>
            <person name="Borodovsky M."/>
        </authorList>
    </citation>
    <scope>NUCLEOTIDE SEQUENCE [LARGE SCALE GENOMIC DNA]</scope>
    <source>
        <strain evidence="3 4">C-169</strain>
    </source>
</reference>
<dbReference type="InterPro" id="IPR037239">
    <property type="entry name" value="OSBP_sf"/>
</dbReference>
<dbReference type="OrthoDB" id="14833at2759"/>
<dbReference type="GO" id="GO:0120009">
    <property type="term" value="P:intermembrane lipid transfer"/>
    <property type="evidence" value="ECO:0007669"/>
    <property type="project" value="UniProtKB-ARBA"/>
</dbReference>
<accession>I0Z058</accession>
<evidence type="ECO:0000313" key="4">
    <source>
        <dbReference type="Proteomes" id="UP000007264"/>
    </source>
</evidence>
<comment type="similarity">
    <text evidence="1 2">Belongs to the OSBP family.</text>
</comment>
<evidence type="ECO:0000256" key="2">
    <source>
        <dbReference type="RuleBase" id="RU003844"/>
    </source>
</evidence>
<dbReference type="InterPro" id="IPR018494">
    <property type="entry name" value="Oxysterol-bd_CS"/>
</dbReference>
<keyword evidence="4" id="KW-1185">Reference proteome</keyword>
<dbReference type="EMBL" id="AGSI01000006">
    <property type="protein sequence ID" value="EIE24027.1"/>
    <property type="molecule type" value="Genomic_DNA"/>
</dbReference>
<dbReference type="KEGG" id="csl:COCSUDRAFT_47106"/>
<name>I0Z058_COCSC</name>
<organism evidence="3 4">
    <name type="scientific">Coccomyxa subellipsoidea (strain C-169)</name>
    <name type="common">Green microalga</name>
    <dbReference type="NCBI Taxonomy" id="574566"/>
    <lineage>
        <taxon>Eukaryota</taxon>
        <taxon>Viridiplantae</taxon>
        <taxon>Chlorophyta</taxon>
        <taxon>core chlorophytes</taxon>
        <taxon>Trebouxiophyceae</taxon>
        <taxon>Trebouxiophyceae incertae sedis</taxon>
        <taxon>Coccomyxaceae</taxon>
        <taxon>Coccomyxa</taxon>
        <taxon>Coccomyxa subellipsoidea</taxon>
    </lineage>
</organism>
<dbReference type="PROSITE" id="PS01013">
    <property type="entry name" value="OSBP"/>
    <property type="match status" value="1"/>
</dbReference>
<dbReference type="RefSeq" id="XP_005648571.1">
    <property type="nucleotide sequence ID" value="XM_005648514.1"/>
</dbReference>
<dbReference type="PANTHER" id="PTHR10972">
    <property type="entry name" value="OXYSTEROL-BINDING PROTEIN-RELATED"/>
    <property type="match status" value="1"/>
</dbReference>
<evidence type="ECO:0000256" key="1">
    <source>
        <dbReference type="ARBA" id="ARBA00008842"/>
    </source>
</evidence>
<dbReference type="GO" id="GO:0005829">
    <property type="term" value="C:cytosol"/>
    <property type="evidence" value="ECO:0007669"/>
    <property type="project" value="TreeGrafter"/>
</dbReference>
<comment type="caution">
    <text evidence="3">The sequence shown here is derived from an EMBL/GenBank/DDBJ whole genome shotgun (WGS) entry which is preliminary data.</text>
</comment>
<dbReference type="GeneID" id="17042025"/>
<proteinExistence type="inferred from homology"/>
<dbReference type="Gene3D" id="2.40.160.120">
    <property type="match status" value="1"/>
</dbReference>
<dbReference type="GO" id="GO:0032934">
    <property type="term" value="F:sterol binding"/>
    <property type="evidence" value="ECO:0007669"/>
    <property type="project" value="TreeGrafter"/>
</dbReference>
<dbReference type="Pfam" id="PF01237">
    <property type="entry name" value="Oxysterol_BP"/>
    <property type="match status" value="1"/>
</dbReference>
<dbReference type="PANTHER" id="PTHR10972:SF136">
    <property type="entry name" value="OXYSTEROL-BINDING PROTEIN 8"/>
    <property type="match status" value="1"/>
</dbReference>
<dbReference type="eggNOG" id="KOG1737">
    <property type="taxonomic scope" value="Eukaryota"/>
</dbReference>
<dbReference type="Gene3D" id="3.30.70.3490">
    <property type="match status" value="1"/>
</dbReference>
<dbReference type="FunFam" id="2.40.160.120:FF:000001">
    <property type="entry name" value="Oxysterol-binding protein"/>
    <property type="match status" value="1"/>
</dbReference>
<dbReference type="SUPFAM" id="SSF144000">
    <property type="entry name" value="Oxysterol-binding protein-like"/>
    <property type="match status" value="1"/>
</dbReference>
<evidence type="ECO:0000313" key="3">
    <source>
        <dbReference type="EMBL" id="EIE24027.1"/>
    </source>
</evidence>
<gene>
    <name evidence="3" type="ORF">COCSUDRAFT_47106</name>
</gene>
<protein>
    <submittedName>
        <fullName evidence="3">Oxysterol-binding protein</fullName>
    </submittedName>
</protein>
<sequence length="459" mass="51768">MGDQKEGQEQNGGLYGALAGAWNYATTSISSLLGFEDLDVVNPDGSRAEEVKVDANDKRVVAFTNYKDYIGMDLTSLVTLPVWIMEPYTILQKVAEIMEYTEQLDRAAATEDPYERHVCDHHPLLAWVAGFCIGPFGGNERPWKPFNPILGETFELDLPENGVRFLAEQVSHHPPVSAGHAENDKWVYDIVSAPSTKFLGNSIEIYPVGRSRIKLRRTGEVFSLVPPNSSAHNLIVGSTWVDCHGDFSLLNTSTGAKCSLYFTPCGWFSSGRYEVSGHVYDEEGRKVLALSGAWNSHLDMAKCDEEGDPLPDAKTIRLWECKEKPEGDKYGFTYFARMLNSGKGLAPLPSDSRRRADRAALEQWGDVGTAGAEKYNLEEMQRAERKERERRKDSWAPRWFRPAKETEVYPAEYSLEECPMWEFTGHYLKQPRTPATPEEDCAGKEYCPWVYPEIHQELS</sequence>
<dbReference type="GO" id="GO:0016020">
    <property type="term" value="C:membrane"/>
    <property type="evidence" value="ECO:0007669"/>
    <property type="project" value="TreeGrafter"/>
</dbReference>
<dbReference type="AlphaFoldDB" id="I0Z058"/>
<dbReference type="Proteomes" id="UP000007264">
    <property type="component" value="Unassembled WGS sequence"/>
</dbReference>